<feature type="region of interest" description="Disordered" evidence="1">
    <location>
        <begin position="97"/>
        <end position="117"/>
    </location>
</feature>
<protein>
    <submittedName>
        <fullName evidence="2">Uncharacterized protein</fullName>
    </submittedName>
</protein>
<evidence type="ECO:0000256" key="1">
    <source>
        <dbReference type="SAM" id="MobiDB-lite"/>
    </source>
</evidence>
<evidence type="ECO:0000313" key="3">
    <source>
        <dbReference type="Proteomes" id="UP000481153"/>
    </source>
</evidence>
<reference evidence="2 3" key="1">
    <citation type="submission" date="2019-07" db="EMBL/GenBank/DDBJ databases">
        <title>Genomics analysis of Aphanomyces spp. identifies a new class of oomycete effector associated with host adaptation.</title>
        <authorList>
            <person name="Gaulin E."/>
        </authorList>
    </citation>
    <scope>NUCLEOTIDE SEQUENCE [LARGE SCALE GENOMIC DNA]</scope>
    <source>
        <strain evidence="2 3">ATCC 201684</strain>
    </source>
</reference>
<comment type="caution">
    <text evidence="2">The sequence shown here is derived from an EMBL/GenBank/DDBJ whole genome shotgun (WGS) entry which is preliminary data.</text>
</comment>
<gene>
    <name evidence="2" type="ORF">Ae201684_006949</name>
</gene>
<keyword evidence="3" id="KW-1185">Reference proteome</keyword>
<proteinExistence type="predicted"/>
<dbReference type="Proteomes" id="UP000481153">
    <property type="component" value="Unassembled WGS sequence"/>
</dbReference>
<dbReference type="EMBL" id="VJMJ01000087">
    <property type="protein sequence ID" value="KAF0736790.1"/>
    <property type="molecule type" value="Genomic_DNA"/>
</dbReference>
<dbReference type="AlphaFoldDB" id="A0A6G0X9S9"/>
<name>A0A6G0X9S9_9STRA</name>
<feature type="compositionally biased region" description="Polar residues" evidence="1">
    <location>
        <begin position="97"/>
        <end position="108"/>
    </location>
</feature>
<accession>A0A6G0X9S9</accession>
<evidence type="ECO:0000313" key="2">
    <source>
        <dbReference type="EMBL" id="KAF0736790.1"/>
    </source>
</evidence>
<sequence length="117" mass="13070">MGQNTDIIRSLWFYTRSLQRRLGRSRIGFLHVRSLHCVRVKILNGVCPDKIPISSVRFGSTRARFSAGLGEVASAINTVCLDVLSFASPDKITEVSQAMSSRQDTNDNVARLRPQSY</sequence>
<organism evidence="2 3">
    <name type="scientific">Aphanomyces euteiches</name>
    <dbReference type="NCBI Taxonomy" id="100861"/>
    <lineage>
        <taxon>Eukaryota</taxon>
        <taxon>Sar</taxon>
        <taxon>Stramenopiles</taxon>
        <taxon>Oomycota</taxon>
        <taxon>Saprolegniomycetes</taxon>
        <taxon>Saprolegniales</taxon>
        <taxon>Verrucalvaceae</taxon>
        <taxon>Aphanomyces</taxon>
    </lineage>
</organism>